<keyword evidence="3" id="KW-1185">Reference proteome</keyword>
<comment type="caution">
    <text evidence="2">The sequence shown here is derived from an EMBL/GenBank/DDBJ whole genome shotgun (WGS) entry which is preliminary data.</text>
</comment>
<feature type="compositionally biased region" description="Polar residues" evidence="1">
    <location>
        <begin position="157"/>
        <end position="171"/>
    </location>
</feature>
<dbReference type="EMBL" id="CALLCH030000012">
    <property type="protein sequence ID" value="CAI4215672.1"/>
    <property type="molecule type" value="Genomic_DNA"/>
</dbReference>
<evidence type="ECO:0000313" key="3">
    <source>
        <dbReference type="Proteomes" id="UP000838763"/>
    </source>
</evidence>
<evidence type="ECO:0000256" key="1">
    <source>
        <dbReference type="SAM" id="MobiDB-lite"/>
    </source>
</evidence>
<evidence type="ECO:0000313" key="2">
    <source>
        <dbReference type="EMBL" id="CAI4215672.1"/>
    </source>
</evidence>
<accession>A0A9P1H470</accession>
<sequence length="373" mass="40965">MTDPSCGLVLAPATPPMSRREKLRKSAKMQNHAQPLTVDKIWVANEVATMMISNWKETVEHISLLEALRPNLKPFRPIQAHQNQPFHLLPSVSEPMLVKSPEVMSTRGLPDSEPVTYVGRGSPEPCLQLRQLPDSPSNGRPRLLRVRRLRSRPPTPTEFSTLGNTRSTSVETQGVDLLEKDSRVPIPFVCDKENGDPHEPGSRRNQTQLGIRPVADVHPSSLGLLHGGSDKDDVGSILQDRVSQVPSDKNRMTDGASESVECKIFGVDNLMGCQSLAAERTPHQVACQPNSGAFALHSFPGLGGNGLVQHSLDPVEVHRNGTELRRPVYETDERVYVPEDVPGGSCPDSTKFRPCPGHKPTTPYKIGAPGQWR</sequence>
<dbReference type="Proteomes" id="UP000838763">
    <property type="component" value="Unassembled WGS sequence"/>
</dbReference>
<proteinExistence type="predicted"/>
<organism evidence="2 3">
    <name type="scientific">Parascedosporium putredinis</name>
    <dbReference type="NCBI Taxonomy" id="1442378"/>
    <lineage>
        <taxon>Eukaryota</taxon>
        <taxon>Fungi</taxon>
        <taxon>Dikarya</taxon>
        <taxon>Ascomycota</taxon>
        <taxon>Pezizomycotina</taxon>
        <taxon>Sordariomycetes</taxon>
        <taxon>Hypocreomycetidae</taxon>
        <taxon>Microascales</taxon>
        <taxon>Microascaceae</taxon>
        <taxon>Parascedosporium</taxon>
    </lineage>
</organism>
<dbReference type="OrthoDB" id="9994905at2759"/>
<feature type="region of interest" description="Disordered" evidence="1">
    <location>
        <begin position="339"/>
        <end position="373"/>
    </location>
</feature>
<feature type="region of interest" description="Disordered" evidence="1">
    <location>
        <begin position="151"/>
        <end position="171"/>
    </location>
</feature>
<reference evidence="2" key="1">
    <citation type="submission" date="2022-11" db="EMBL/GenBank/DDBJ databases">
        <authorList>
            <person name="Scott C."/>
            <person name="Bruce N."/>
        </authorList>
    </citation>
    <scope>NUCLEOTIDE SEQUENCE</scope>
</reference>
<protein>
    <submittedName>
        <fullName evidence="2">Uncharacterized protein</fullName>
    </submittedName>
</protein>
<dbReference type="AlphaFoldDB" id="A0A9P1H470"/>
<name>A0A9P1H470_9PEZI</name>
<gene>
    <name evidence="2" type="ORF">PPNO1_LOCUS5379</name>
</gene>